<reference evidence="1 2" key="1">
    <citation type="submission" date="2019-08" db="EMBL/GenBank/DDBJ databases">
        <title>A chromosome-level genome assembly, high-density linkage maps, and genome scans reveal the genomic architecture of hybrid incompatibilities underlying speciation via character displacement in darters (Percidae: Etheostominae).</title>
        <authorList>
            <person name="Moran R.L."/>
            <person name="Catchen J.M."/>
            <person name="Fuller R.C."/>
        </authorList>
    </citation>
    <scope>NUCLEOTIDE SEQUENCE [LARGE SCALE GENOMIC DNA]</scope>
    <source>
        <strain evidence="1">EspeVRDwgs_2016</strain>
        <tissue evidence="1">Muscle</tissue>
    </source>
</reference>
<protein>
    <submittedName>
        <fullName evidence="1">Uncharacterized protein</fullName>
    </submittedName>
</protein>
<comment type="caution">
    <text evidence="1">The sequence shown here is derived from an EMBL/GenBank/DDBJ whole genome shotgun (WGS) entry which is preliminary data.</text>
</comment>
<gene>
    <name evidence="1" type="ORF">FQN60_002843</name>
</gene>
<evidence type="ECO:0000313" key="2">
    <source>
        <dbReference type="Proteomes" id="UP000327493"/>
    </source>
</evidence>
<sequence length="157" mass="17857">MSLMTNSFTAAVENSYLFVPCEKLKDTGVRRSSESAELPSPGFPALPLKHSTWPNKKLTPAQNTVNRLNFIQSQSRSIRRPFIGLILQEMIRDDHISIFKGDQDVQEYPESLYSVRRHSARVSRSQSLVFLHQARQLTEVLLVLLQQTRSSITEGNT</sequence>
<keyword evidence="2" id="KW-1185">Reference proteome</keyword>
<name>A0A5J5CH88_9PERO</name>
<dbReference type="Proteomes" id="UP000327493">
    <property type="component" value="Chromosome 21"/>
</dbReference>
<dbReference type="EMBL" id="VOFY01000021">
    <property type="protein sequence ID" value="KAA8581262.1"/>
    <property type="molecule type" value="Genomic_DNA"/>
</dbReference>
<proteinExistence type="predicted"/>
<evidence type="ECO:0000313" key="1">
    <source>
        <dbReference type="EMBL" id="KAA8581262.1"/>
    </source>
</evidence>
<accession>A0A5J5CH88</accession>
<dbReference type="AlphaFoldDB" id="A0A5J5CH88"/>
<organism evidence="1 2">
    <name type="scientific">Etheostoma spectabile</name>
    <name type="common">orangethroat darter</name>
    <dbReference type="NCBI Taxonomy" id="54343"/>
    <lineage>
        <taxon>Eukaryota</taxon>
        <taxon>Metazoa</taxon>
        <taxon>Chordata</taxon>
        <taxon>Craniata</taxon>
        <taxon>Vertebrata</taxon>
        <taxon>Euteleostomi</taxon>
        <taxon>Actinopterygii</taxon>
        <taxon>Neopterygii</taxon>
        <taxon>Teleostei</taxon>
        <taxon>Neoteleostei</taxon>
        <taxon>Acanthomorphata</taxon>
        <taxon>Eupercaria</taxon>
        <taxon>Perciformes</taxon>
        <taxon>Percoidei</taxon>
        <taxon>Percidae</taxon>
        <taxon>Etheostomatinae</taxon>
        <taxon>Etheostoma</taxon>
    </lineage>
</organism>